<evidence type="ECO:0000313" key="4">
    <source>
        <dbReference type="Proteomes" id="UP000234271"/>
    </source>
</evidence>
<dbReference type="STRING" id="288004.AL038_15980"/>
<protein>
    <recommendedName>
        <fullName evidence="2">DUF6867 domain-containing protein</fullName>
    </recommendedName>
</protein>
<organism evidence="3 4">
    <name type="scientific">Beggiatoa leptomitoformis</name>
    <dbReference type="NCBI Taxonomy" id="288004"/>
    <lineage>
        <taxon>Bacteria</taxon>
        <taxon>Pseudomonadati</taxon>
        <taxon>Pseudomonadota</taxon>
        <taxon>Gammaproteobacteria</taxon>
        <taxon>Thiotrichales</taxon>
        <taxon>Thiotrichaceae</taxon>
        <taxon>Beggiatoa</taxon>
    </lineage>
</organism>
<dbReference type="EMBL" id="CP018889">
    <property type="protein sequence ID" value="AUI68700.1"/>
    <property type="molecule type" value="Genomic_DNA"/>
</dbReference>
<dbReference type="AlphaFoldDB" id="A0A2N9YDZ5"/>
<proteinExistence type="predicted"/>
<accession>A0A2N9YDZ5</accession>
<feature type="transmembrane region" description="Helical" evidence="1">
    <location>
        <begin position="37"/>
        <end position="58"/>
    </location>
</feature>
<reference evidence="4" key="1">
    <citation type="submission" date="2016-12" db="EMBL/GenBank/DDBJ databases">
        <title>Complete Genome Sequence of Beggiatoa leptomitiformis D-401.</title>
        <authorList>
            <person name="Fomenkov A."/>
            <person name="Vincze T."/>
            <person name="Grabovich M."/>
            <person name="Anton B.P."/>
            <person name="Dubinina G."/>
            <person name="Orlova M."/>
            <person name="Belousova E."/>
            <person name="Roberts R.J."/>
        </authorList>
    </citation>
    <scope>NUCLEOTIDE SEQUENCE [LARGE SCALE GENOMIC DNA]</scope>
    <source>
        <strain evidence="4">D-401</strain>
    </source>
</reference>
<dbReference type="Pfam" id="PF21741">
    <property type="entry name" value="DUF6867"/>
    <property type="match status" value="1"/>
</dbReference>
<dbReference type="InterPro" id="IPR049201">
    <property type="entry name" value="DUF6867"/>
</dbReference>
<keyword evidence="1" id="KW-0812">Transmembrane</keyword>
<keyword evidence="1" id="KW-0472">Membrane</keyword>
<feature type="domain" description="DUF6867" evidence="2">
    <location>
        <begin position="5"/>
        <end position="109"/>
    </location>
</feature>
<evidence type="ECO:0000259" key="2">
    <source>
        <dbReference type="Pfam" id="PF21741"/>
    </source>
</evidence>
<dbReference type="KEGG" id="blep:AL038_15980"/>
<evidence type="ECO:0000256" key="1">
    <source>
        <dbReference type="SAM" id="Phobius"/>
    </source>
</evidence>
<name>A0A2N9YDZ5_9GAMM</name>
<dbReference type="OrthoDB" id="9806174at2"/>
<feature type="transmembrane region" description="Helical" evidence="1">
    <location>
        <begin position="6"/>
        <end position="25"/>
    </location>
</feature>
<dbReference type="Proteomes" id="UP000234271">
    <property type="component" value="Chromosome"/>
</dbReference>
<keyword evidence="4" id="KW-1185">Reference proteome</keyword>
<gene>
    <name evidence="3" type="ORF">BLE401_08280</name>
</gene>
<keyword evidence="1" id="KW-1133">Transmembrane helix</keyword>
<sequence length="112" mass="12953">MFSGSLLVFFIVSILLFGSAAYMMGRAVAGQWQSIHLLIGYSALLTIFERFILFALFQQDLLSILGYLFDLALIYGFALLGYRLMQVHKMVTQYPWLYEKVTPLNWREKQSV</sequence>
<feature type="transmembrane region" description="Helical" evidence="1">
    <location>
        <begin position="64"/>
        <end position="82"/>
    </location>
</feature>
<evidence type="ECO:0000313" key="3">
    <source>
        <dbReference type="EMBL" id="AUI68700.1"/>
    </source>
</evidence>